<dbReference type="EMBL" id="JAGGLV010000016">
    <property type="protein sequence ID" value="MBP2114266.1"/>
    <property type="molecule type" value="Genomic_DNA"/>
</dbReference>
<dbReference type="Pfam" id="PF13426">
    <property type="entry name" value="PAS_9"/>
    <property type="match status" value="2"/>
</dbReference>
<dbReference type="PROSITE" id="PS50113">
    <property type="entry name" value="PAC"/>
    <property type="match status" value="1"/>
</dbReference>
<dbReference type="InterPro" id="IPR036097">
    <property type="entry name" value="HisK_dim/P_sf"/>
</dbReference>
<dbReference type="RefSeq" id="WP_245368442.1">
    <property type="nucleotide sequence ID" value="NZ_JAGGLV010000016.1"/>
</dbReference>
<dbReference type="PROSITE" id="PS50109">
    <property type="entry name" value="HIS_KIN"/>
    <property type="match status" value="1"/>
</dbReference>
<evidence type="ECO:0000259" key="11">
    <source>
        <dbReference type="PROSITE" id="PS50110"/>
    </source>
</evidence>
<keyword evidence="15" id="KW-1185">Reference proteome</keyword>
<evidence type="ECO:0000259" key="13">
    <source>
        <dbReference type="PROSITE" id="PS50113"/>
    </source>
</evidence>
<dbReference type="SUPFAM" id="SSF55785">
    <property type="entry name" value="PYP-like sensor domain (PAS domain)"/>
    <property type="match status" value="3"/>
</dbReference>
<dbReference type="Proteomes" id="UP000773462">
    <property type="component" value="Unassembled WGS sequence"/>
</dbReference>
<evidence type="ECO:0000259" key="12">
    <source>
        <dbReference type="PROSITE" id="PS50112"/>
    </source>
</evidence>
<dbReference type="CDD" id="cd16922">
    <property type="entry name" value="HATPase_EvgS-ArcB-TorS-like"/>
    <property type="match status" value="1"/>
</dbReference>
<dbReference type="InterPro" id="IPR005467">
    <property type="entry name" value="His_kinase_dom"/>
</dbReference>
<dbReference type="SMART" id="SM00387">
    <property type="entry name" value="HATPase_c"/>
    <property type="match status" value="1"/>
</dbReference>
<feature type="domain" description="Response regulatory" evidence="11">
    <location>
        <begin position="637"/>
        <end position="754"/>
    </location>
</feature>
<dbReference type="PANTHER" id="PTHR45339:SF1">
    <property type="entry name" value="HYBRID SIGNAL TRANSDUCTION HISTIDINE KINASE J"/>
    <property type="match status" value="1"/>
</dbReference>
<dbReference type="SMART" id="SM00086">
    <property type="entry name" value="PAC"/>
    <property type="match status" value="2"/>
</dbReference>
<dbReference type="InterPro" id="IPR001789">
    <property type="entry name" value="Sig_transdc_resp-reg_receiver"/>
</dbReference>
<evidence type="ECO:0000259" key="10">
    <source>
        <dbReference type="PROSITE" id="PS50109"/>
    </source>
</evidence>
<evidence type="ECO:0000256" key="8">
    <source>
        <dbReference type="ARBA" id="ARBA00023012"/>
    </source>
</evidence>
<dbReference type="PANTHER" id="PTHR45339">
    <property type="entry name" value="HYBRID SIGNAL TRANSDUCTION HISTIDINE KINASE J"/>
    <property type="match status" value="1"/>
</dbReference>
<dbReference type="InterPro" id="IPR000700">
    <property type="entry name" value="PAS-assoc_C"/>
</dbReference>
<evidence type="ECO:0000256" key="1">
    <source>
        <dbReference type="ARBA" id="ARBA00000085"/>
    </source>
</evidence>
<feature type="domain" description="PAS" evidence="12">
    <location>
        <begin position="255"/>
        <end position="317"/>
    </location>
</feature>
<dbReference type="SUPFAM" id="SSF52172">
    <property type="entry name" value="CheY-like"/>
    <property type="match status" value="1"/>
</dbReference>
<keyword evidence="6" id="KW-0418">Kinase</keyword>
<dbReference type="InterPro" id="IPR004358">
    <property type="entry name" value="Sig_transdc_His_kin-like_C"/>
</dbReference>
<dbReference type="SMART" id="SM00448">
    <property type="entry name" value="REC"/>
    <property type="match status" value="1"/>
</dbReference>
<dbReference type="Pfam" id="PF02518">
    <property type="entry name" value="HATPase_c"/>
    <property type="match status" value="1"/>
</dbReference>
<dbReference type="PROSITE" id="PS50110">
    <property type="entry name" value="RESPONSE_REGULATORY"/>
    <property type="match status" value="1"/>
</dbReference>
<dbReference type="SUPFAM" id="SSF47384">
    <property type="entry name" value="Homodimeric domain of signal transducing histidine kinase"/>
    <property type="match status" value="1"/>
</dbReference>
<dbReference type="CDD" id="cd17546">
    <property type="entry name" value="REC_hyHK_CKI1_RcsC-like"/>
    <property type="match status" value="1"/>
</dbReference>
<dbReference type="InterPro" id="IPR013655">
    <property type="entry name" value="PAS_fold_3"/>
</dbReference>
<dbReference type="Gene3D" id="1.10.287.130">
    <property type="match status" value="1"/>
</dbReference>
<evidence type="ECO:0000256" key="7">
    <source>
        <dbReference type="ARBA" id="ARBA00022840"/>
    </source>
</evidence>
<dbReference type="InterPro" id="IPR000014">
    <property type="entry name" value="PAS"/>
</dbReference>
<organism evidence="14 15">
    <name type="scientific">Paenibacillus silagei</name>
    <dbReference type="NCBI Taxonomy" id="1670801"/>
    <lineage>
        <taxon>Bacteria</taxon>
        <taxon>Bacillati</taxon>
        <taxon>Bacillota</taxon>
        <taxon>Bacilli</taxon>
        <taxon>Bacillales</taxon>
        <taxon>Paenibacillaceae</taxon>
        <taxon>Paenibacillus</taxon>
    </lineage>
</organism>
<comment type="caution">
    <text evidence="14">The sequence shown here is derived from an EMBL/GenBank/DDBJ whole genome shotgun (WGS) entry which is preliminary data.</text>
</comment>
<keyword evidence="7" id="KW-0067">ATP-binding</keyword>
<evidence type="ECO:0000256" key="9">
    <source>
        <dbReference type="PROSITE-ProRule" id="PRU00169"/>
    </source>
</evidence>
<dbReference type="Gene3D" id="3.30.450.20">
    <property type="entry name" value="PAS domain"/>
    <property type="match status" value="3"/>
</dbReference>
<reference evidence="14 15" key="1">
    <citation type="submission" date="2021-03" db="EMBL/GenBank/DDBJ databases">
        <title>Genomic Encyclopedia of Type Strains, Phase IV (KMG-IV): sequencing the most valuable type-strain genomes for metagenomic binning, comparative biology and taxonomic classification.</title>
        <authorList>
            <person name="Goeker M."/>
        </authorList>
    </citation>
    <scope>NUCLEOTIDE SEQUENCE [LARGE SCALE GENOMIC DNA]</scope>
    <source>
        <strain evidence="14 15">DSM 101953</strain>
    </source>
</reference>
<keyword evidence="5" id="KW-0547">Nucleotide-binding</keyword>
<dbReference type="Pfam" id="PF08447">
    <property type="entry name" value="PAS_3"/>
    <property type="match status" value="1"/>
</dbReference>
<dbReference type="NCBIfam" id="TIGR00229">
    <property type="entry name" value="sensory_box"/>
    <property type="match status" value="3"/>
</dbReference>
<dbReference type="CDD" id="cd00082">
    <property type="entry name" value="HisKA"/>
    <property type="match status" value="1"/>
</dbReference>
<dbReference type="InterPro" id="IPR001610">
    <property type="entry name" value="PAC"/>
</dbReference>
<evidence type="ECO:0000313" key="15">
    <source>
        <dbReference type="Proteomes" id="UP000773462"/>
    </source>
</evidence>
<dbReference type="Gene3D" id="3.40.50.2300">
    <property type="match status" value="1"/>
</dbReference>
<dbReference type="Pfam" id="PF00512">
    <property type="entry name" value="HisKA"/>
    <property type="match status" value="1"/>
</dbReference>
<feature type="domain" description="PAS" evidence="12">
    <location>
        <begin position="8"/>
        <end position="77"/>
    </location>
</feature>
<keyword evidence="3 9" id="KW-0597">Phosphoprotein</keyword>
<evidence type="ECO:0000256" key="6">
    <source>
        <dbReference type="ARBA" id="ARBA00022777"/>
    </source>
</evidence>
<dbReference type="InterPro" id="IPR036890">
    <property type="entry name" value="HATPase_C_sf"/>
</dbReference>
<feature type="domain" description="Histidine kinase" evidence="10">
    <location>
        <begin position="390"/>
        <end position="612"/>
    </location>
</feature>
<comment type="catalytic activity">
    <reaction evidence="1">
        <text>ATP + protein L-histidine = ADP + protein N-phospho-L-histidine.</text>
        <dbReference type="EC" id="2.7.13.3"/>
    </reaction>
</comment>
<dbReference type="SUPFAM" id="SSF55874">
    <property type="entry name" value="ATPase domain of HSP90 chaperone/DNA topoisomerase II/histidine kinase"/>
    <property type="match status" value="1"/>
</dbReference>
<evidence type="ECO:0000256" key="2">
    <source>
        <dbReference type="ARBA" id="ARBA00012438"/>
    </source>
</evidence>
<accession>A0ABS4NW37</accession>
<keyword evidence="4" id="KW-0808">Transferase</keyword>
<gene>
    <name evidence="14" type="ORF">J2Z70_004432</name>
</gene>
<dbReference type="EC" id="2.7.13.3" evidence="2"/>
<dbReference type="PRINTS" id="PR00344">
    <property type="entry name" value="BCTRLSENSOR"/>
</dbReference>
<keyword evidence="8" id="KW-0902">Two-component regulatory system</keyword>
<evidence type="ECO:0000256" key="5">
    <source>
        <dbReference type="ARBA" id="ARBA00022741"/>
    </source>
</evidence>
<protein>
    <recommendedName>
        <fullName evidence="2">histidine kinase</fullName>
        <ecNumber evidence="2">2.7.13.3</ecNumber>
    </recommendedName>
</protein>
<feature type="modified residue" description="4-aspartylphosphate" evidence="9">
    <location>
        <position position="686"/>
    </location>
</feature>
<name>A0ABS4NW37_9BACL</name>
<dbReference type="CDD" id="cd00130">
    <property type="entry name" value="PAS"/>
    <property type="match status" value="3"/>
</dbReference>
<evidence type="ECO:0000256" key="3">
    <source>
        <dbReference type="ARBA" id="ARBA00022553"/>
    </source>
</evidence>
<dbReference type="InterPro" id="IPR003594">
    <property type="entry name" value="HATPase_dom"/>
</dbReference>
<dbReference type="SMART" id="SM00388">
    <property type="entry name" value="HisKA"/>
    <property type="match status" value="1"/>
</dbReference>
<sequence length="758" mass="83480">MLGQHTETSSPFEQAFKTGTAGVAFLSMAEEWMKVNPAVTLLLGYSEEQLLGRSFQAFWDEDSLHIHSYRMGSLRTGAAPFFEAEIKLRHADGSAVPVLLHVARVSEPSTGEGLYYIVHLAGRPFTAPVETCPGTSERLYELIAGNIRDIVYYAAPGSVCRYCSPSVEEVLGYRPEELIGRDNSRLVHSEDLALISAQQMADSPDVQLRILHANGQYIWIEFSLRTVEDGGERGVLAVGRDVTRRKIVEQKLQESVERYTSLKKYNHDAIISLDLEGHIINGNEQAVRLTGYTIPEMVGMSVSRIIGERQLQNVLGPRRRSGSVGQDINLIWHKDGHSVEVLTTLAPIIINQSTVGFYIIVKDITEQKKLLIAKETAENTNRAKSEFLAMMSHEIRTPMNGVIGMTDLLLESSEPGSQQREFLEIIRQSGESLLNIINDILDLSKIEAGKISLQDEPFILRHCMDSALELLQLKAERKGLTLSVETEPDVPQRLIGDGERLKQVLLNLAGNAVKFTCTGGVKVSVKRIADGLAGVTLQFTVADTGSGIPEEARSRLFEPFYQMEHFRGRQGEGTGLGLAISKQLVERMGGEIYLDTAAGQGATFVFTVVLRTEAQSLPADGPEGNLPELQSEGRSLHILVAEDNVINQIVLRKILEKRGFAVDVAEDGRQAVDMTARHGYDLIFMDVQMPGMNGLEATAAIRAEQPADQQPVIVAVTANALKGDRELCLEAGMDEYISKPLRSDSIAQVIGKFFAEQE</sequence>
<dbReference type="InterPro" id="IPR003661">
    <property type="entry name" value="HisK_dim/P_dom"/>
</dbReference>
<evidence type="ECO:0000256" key="4">
    <source>
        <dbReference type="ARBA" id="ARBA00022679"/>
    </source>
</evidence>
<dbReference type="InterPro" id="IPR035965">
    <property type="entry name" value="PAS-like_dom_sf"/>
</dbReference>
<dbReference type="Pfam" id="PF00072">
    <property type="entry name" value="Response_reg"/>
    <property type="match status" value="1"/>
</dbReference>
<feature type="domain" description="PAS" evidence="12">
    <location>
        <begin position="135"/>
        <end position="191"/>
    </location>
</feature>
<proteinExistence type="predicted"/>
<dbReference type="PROSITE" id="PS50112">
    <property type="entry name" value="PAS"/>
    <property type="match status" value="3"/>
</dbReference>
<dbReference type="InterPro" id="IPR011006">
    <property type="entry name" value="CheY-like_superfamily"/>
</dbReference>
<dbReference type="Gene3D" id="3.30.565.10">
    <property type="entry name" value="Histidine kinase-like ATPase, C-terminal domain"/>
    <property type="match status" value="1"/>
</dbReference>
<feature type="domain" description="PAC" evidence="13">
    <location>
        <begin position="204"/>
        <end position="254"/>
    </location>
</feature>
<dbReference type="SMART" id="SM00091">
    <property type="entry name" value="PAS"/>
    <property type="match status" value="3"/>
</dbReference>
<evidence type="ECO:0000313" key="14">
    <source>
        <dbReference type="EMBL" id="MBP2114266.1"/>
    </source>
</evidence>